<dbReference type="InParanoid" id="D8QPQ6"/>
<dbReference type="Proteomes" id="UP000001514">
    <property type="component" value="Unassembled WGS sequence"/>
</dbReference>
<accession>D8QPQ6</accession>
<dbReference type="InterPro" id="IPR002885">
    <property type="entry name" value="PPR_rpt"/>
</dbReference>
<dbReference type="PANTHER" id="PTHR37381">
    <property type="entry name" value="PENTATRICOPEPTIDE REPEAT (PPR) SUPERFAMILY PROTEIN"/>
    <property type="match status" value="1"/>
</dbReference>
<dbReference type="PANTHER" id="PTHR37381:SF1">
    <property type="entry name" value="PENTATRICOPEPTIDE REPEAT (PPR) SUPERFAMILY PROTEIN"/>
    <property type="match status" value="1"/>
</dbReference>
<name>D8QPQ6_SELML</name>
<dbReference type="InterPro" id="IPR011990">
    <property type="entry name" value="TPR-like_helical_dom_sf"/>
</dbReference>
<gene>
    <name evidence="3" type="ORF">SELMODRAFT_73285</name>
</gene>
<reference evidence="3 4" key="1">
    <citation type="journal article" date="2011" name="Science">
        <title>The Selaginella genome identifies genetic changes associated with the evolution of vascular plants.</title>
        <authorList>
            <person name="Banks J.A."/>
            <person name="Nishiyama T."/>
            <person name="Hasebe M."/>
            <person name="Bowman J.L."/>
            <person name="Gribskov M."/>
            <person name="dePamphilis C."/>
            <person name="Albert V.A."/>
            <person name="Aono N."/>
            <person name="Aoyama T."/>
            <person name="Ambrose B.A."/>
            <person name="Ashton N.W."/>
            <person name="Axtell M.J."/>
            <person name="Barker E."/>
            <person name="Barker M.S."/>
            <person name="Bennetzen J.L."/>
            <person name="Bonawitz N.D."/>
            <person name="Chapple C."/>
            <person name="Cheng C."/>
            <person name="Correa L.G."/>
            <person name="Dacre M."/>
            <person name="DeBarry J."/>
            <person name="Dreyer I."/>
            <person name="Elias M."/>
            <person name="Engstrom E.M."/>
            <person name="Estelle M."/>
            <person name="Feng L."/>
            <person name="Finet C."/>
            <person name="Floyd S.K."/>
            <person name="Frommer W.B."/>
            <person name="Fujita T."/>
            <person name="Gramzow L."/>
            <person name="Gutensohn M."/>
            <person name="Harholt J."/>
            <person name="Hattori M."/>
            <person name="Heyl A."/>
            <person name="Hirai T."/>
            <person name="Hiwatashi Y."/>
            <person name="Ishikawa M."/>
            <person name="Iwata M."/>
            <person name="Karol K.G."/>
            <person name="Koehler B."/>
            <person name="Kolukisaoglu U."/>
            <person name="Kubo M."/>
            <person name="Kurata T."/>
            <person name="Lalonde S."/>
            <person name="Li K."/>
            <person name="Li Y."/>
            <person name="Litt A."/>
            <person name="Lyons E."/>
            <person name="Manning G."/>
            <person name="Maruyama T."/>
            <person name="Michael T.P."/>
            <person name="Mikami K."/>
            <person name="Miyazaki S."/>
            <person name="Morinaga S."/>
            <person name="Murata T."/>
            <person name="Mueller-Roeber B."/>
            <person name="Nelson D.R."/>
            <person name="Obara M."/>
            <person name="Oguri Y."/>
            <person name="Olmstead R.G."/>
            <person name="Onodera N."/>
            <person name="Petersen B.L."/>
            <person name="Pils B."/>
            <person name="Prigge M."/>
            <person name="Rensing S.A."/>
            <person name="Riano-Pachon D.M."/>
            <person name="Roberts A.W."/>
            <person name="Sato Y."/>
            <person name="Scheller H.V."/>
            <person name="Schulz B."/>
            <person name="Schulz C."/>
            <person name="Shakirov E.V."/>
            <person name="Shibagaki N."/>
            <person name="Shinohara N."/>
            <person name="Shippen D.E."/>
            <person name="Soerensen I."/>
            <person name="Sotooka R."/>
            <person name="Sugimoto N."/>
            <person name="Sugita M."/>
            <person name="Sumikawa N."/>
            <person name="Tanurdzic M."/>
            <person name="Theissen G."/>
            <person name="Ulvskov P."/>
            <person name="Wakazuki S."/>
            <person name="Weng J.K."/>
            <person name="Willats W.W."/>
            <person name="Wipf D."/>
            <person name="Wolf P.G."/>
            <person name="Yang L."/>
            <person name="Zimmer A.D."/>
            <person name="Zhu Q."/>
            <person name="Mitros T."/>
            <person name="Hellsten U."/>
            <person name="Loque D."/>
            <person name="Otillar R."/>
            <person name="Salamov A."/>
            <person name="Schmutz J."/>
            <person name="Shapiro H."/>
            <person name="Lindquist E."/>
            <person name="Lucas S."/>
            <person name="Rokhsar D."/>
            <person name="Grigoriev I.V."/>
        </authorList>
    </citation>
    <scope>NUCLEOTIDE SEQUENCE [LARGE SCALE GENOMIC DNA]</scope>
</reference>
<dbReference type="Gene3D" id="1.25.40.10">
    <property type="entry name" value="Tetratricopeptide repeat domain"/>
    <property type="match status" value="1"/>
</dbReference>
<dbReference type="FunCoup" id="D8QPQ6">
    <property type="interactions" value="1287"/>
</dbReference>
<dbReference type="HOGENOM" id="CLU_027242_0_0_1"/>
<feature type="repeat" description="PPR" evidence="2">
    <location>
        <begin position="120"/>
        <end position="154"/>
    </location>
</feature>
<keyword evidence="1" id="KW-0677">Repeat</keyword>
<sequence length="531" mass="57489">MNPRCTRLSLVRRKAAIRSRTPEENASEDCAEQLDRLDANLCKDVAATAASAEDALEMIISSQDSQVAGRVVSNEECCEIIVAAFSHGNVDLAFSLLDAMRSKKPRIQSDQGTWQWPQPDVSTYATVIKGLAASLRVSDAIQAVSNVRRRGVPPGDEVPFGNVVKCPTCNVAMAVVQPQCGIQLVACSKCRYQYELMSGDVTSCESESMSSSTSALERALRFLQLMKRPVASAVHSFNVTAPNGVARTHRFATESAEIPGQLGERVTIASAAPARQGFRFISFAARTPGWQPSEPMAVTNHDTGRETKLLRAPPKTGATAAAFNTSLVVPAALVLASSNAATALIDPTLPRAIVIGASAAIVFGGAANAFLLPKLNQIPSRSVDAIALRQELLSQYEMLQSRLQQLTDASVQEVVRLARMCQLENKMESVGQDMYSARIDRVRKAREGIDERLRAQLELIDNYAKASIAAMIEIEVEMDMDVIAAETAGAVARIEEQIQGLMEVEELQKKWKIQAEAADEVERLLSSAPTM</sequence>
<evidence type="ECO:0000256" key="1">
    <source>
        <dbReference type="ARBA" id="ARBA00022737"/>
    </source>
</evidence>
<dbReference type="PROSITE" id="PS51375">
    <property type="entry name" value="PPR"/>
    <property type="match status" value="1"/>
</dbReference>
<dbReference type="EMBL" id="GL377565">
    <property type="protein sequence ID" value="EFJ38320.1"/>
    <property type="molecule type" value="Genomic_DNA"/>
</dbReference>
<dbReference type="KEGG" id="smo:SELMODRAFT_73285"/>
<dbReference type="eggNOG" id="ENOG502QTEY">
    <property type="taxonomic scope" value="Eukaryota"/>
</dbReference>
<dbReference type="Gramene" id="EFJ38320">
    <property type="protein sequence ID" value="EFJ38320"/>
    <property type="gene ID" value="SELMODRAFT_73285"/>
</dbReference>
<proteinExistence type="predicted"/>
<evidence type="ECO:0000256" key="2">
    <source>
        <dbReference type="PROSITE-ProRule" id="PRU00708"/>
    </source>
</evidence>
<evidence type="ECO:0000313" key="3">
    <source>
        <dbReference type="EMBL" id="EFJ38320.1"/>
    </source>
</evidence>
<keyword evidence="4" id="KW-1185">Reference proteome</keyword>
<dbReference type="AlphaFoldDB" id="D8QPQ6"/>
<protein>
    <submittedName>
        <fullName evidence="3">Uncharacterized protein</fullName>
    </submittedName>
</protein>
<dbReference type="OMA" id="EAMCITN"/>
<organism evidence="4">
    <name type="scientific">Selaginella moellendorffii</name>
    <name type="common">Spikemoss</name>
    <dbReference type="NCBI Taxonomy" id="88036"/>
    <lineage>
        <taxon>Eukaryota</taxon>
        <taxon>Viridiplantae</taxon>
        <taxon>Streptophyta</taxon>
        <taxon>Embryophyta</taxon>
        <taxon>Tracheophyta</taxon>
        <taxon>Lycopodiopsida</taxon>
        <taxon>Selaginellales</taxon>
        <taxon>Selaginellaceae</taxon>
        <taxon>Selaginella</taxon>
    </lineage>
</organism>
<evidence type="ECO:0000313" key="4">
    <source>
        <dbReference type="Proteomes" id="UP000001514"/>
    </source>
</evidence>